<accession>A0A438MTL8</accession>
<organism evidence="3 4">
    <name type="scientific">Exophiala mesophila</name>
    <name type="common">Black yeast-like fungus</name>
    <dbReference type="NCBI Taxonomy" id="212818"/>
    <lineage>
        <taxon>Eukaryota</taxon>
        <taxon>Fungi</taxon>
        <taxon>Dikarya</taxon>
        <taxon>Ascomycota</taxon>
        <taxon>Pezizomycotina</taxon>
        <taxon>Eurotiomycetes</taxon>
        <taxon>Chaetothyriomycetidae</taxon>
        <taxon>Chaetothyriales</taxon>
        <taxon>Herpotrichiellaceae</taxon>
        <taxon>Exophiala</taxon>
    </lineage>
</organism>
<feature type="compositionally biased region" description="Polar residues" evidence="2">
    <location>
        <begin position="269"/>
        <end position="280"/>
    </location>
</feature>
<evidence type="ECO:0000256" key="2">
    <source>
        <dbReference type="SAM" id="MobiDB-lite"/>
    </source>
</evidence>
<evidence type="ECO:0000256" key="1">
    <source>
        <dbReference type="ARBA" id="ARBA00007355"/>
    </source>
</evidence>
<evidence type="ECO:0000313" key="3">
    <source>
        <dbReference type="EMBL" id="RVX67029.1"/>
    </source>
</evidence>
<gene>
    <name evidence="3" type="ORF">B0A52_09243</name>
</gene>
<dbReference type="GO" id="GO:0032981">
    <property type="term" value="P:mitochondrial respiratory chain complex I assembly"/>
    <property type="evidence" value="ECO:0007669"/>
    <property type="project" value="TreeGrafter"/>
</dbReference>
<dbReference type="AlphaFoldDB" id="A0A438MTL8"/>
<dbReference type="OrthoDB" id="10255576at2759"/>
<dbReference type="PANTHER" id="PTHR32470:SF2">
    <property type="entry name" value="NADH DEHYDROGENASE [UBIQUINONE] 1 ALPHA SUBCOMPLEX ASSEMBLY FACTOR 2"/>
    <property type="match status" value="1"/>
</dbReference>
<comment type="similarity">
    <text evidence="1">Belongs to the complex I NDUFA12 subunit family.</text>
</comment>
<protein>
    <submittedName>
        <fullName evidence="3">Uncharacterized protein</fullName>
    </submittedName>
</protein>
<feature type="compositionally biased region" description="Polar residues" evidence="2">
    <location>
        <begin position="116"/>
        <end position="135"/>
    </location>
</feature>
<evidence type="ECO:0000313" key="4">
    <source>
        <dbReference type="Proteomes" id="UP000288859"/>
    </source>
</evidence>
<dbReference type="Pfam" id="PF05071">
    <property type="entry name" value="NDUFA12"/>
    <property type="match status" value="1"/>
</dbReference>
<reference evidence="3 4" key="1">
    <citation type="submission" date="2017-03" db="EMBL/GenBank/DDBJ databases">
        <title>Genomes of endolithic fungi from Antarctica.</title>
        <authorList>
            <person name="Coleine C."/>
            <person name="Masonjones S."/>
            <person name="Stajich J.E."/>
        </authorList>
    </citation>
    <scope>NUCLEOTIDE SEQUENCE [LARGE SCALE GENOMIC DNA]</scope>
    <source>
        <strain evidence="3 4">CCFEE 6314</strain>
    </source>
</reference>
<dbReference type="GO" id="GO:0005739">
    <property type="term" value="C:mitochondrion"/>
    <property type="evidence" value="ECO:0007669"/>
    <property type="project" value="TreeGrafter"/>
</dbReference>
<feature type="compositionally biased region" description="Polar residues" evidence="2">
    <location>
        <begin position="144"/>
        <end position="163"/>
    </location>
</feature>
<dbReference type="Proteomes" id="UP000288859">
    <property type="component" value="Unassembled WGS sequence"/>
</dbReference>
<feature type="region of interest" description="Disordered" evidence="2">
    <location>
        <begin position="110"/>
        <end position="169"/>
    </location>
</feature>
<dbReference type="InterPro" id="IPR007763">
    <property type="entry name" value="NDUFA12"/>
</dbReference>
<name>A0A438MTL8_EXOME</name>
<dbReference type="InterPro" id="IPR052618">
    <property type="entry name" value="ComplexI_NDUFA12"/>
</dbReference>
<dbReference type="EMBL" id="NAJM01000053">
    <property type="protein sequence ID" value="RVX67029.1"/>
    <property type="molecule type" value="Genomic_DNA"/>
</dbReference>
<proteinExistence type="inferred from homology"/>
<feature type="region of interest" description="Disordered" evidence="2">
    <location>
        <begin position="253"/>
        <end position="292"/>
    </location>
</feature>
<dbReference type="PANTHER" id="PTHR32470">
    <property type="entry name" value="ADH DEHYDROGENASE [UBIQUINONE] 1 ALPHA SUBCOMPLEX ASSEMBLY FACTOR 2"/>
    <property type="match status" value="1"/>
</dbReference>
<comment type="caution">
    <text evidence="3">The sequence shown here is derived from an EMBL/GenBank/DDBJ whole genome shotgun (WGS) entry which is preliminary data.</text>
</comment>
<sequence length="292" mass="33106">MSSFRSLWIRWKMLRLPWRKRFLIGTDLSGNTFWEFKDAINHNRWRRIVKTSRKTHYSDVQISPQWHQWLRATRADPPSLQEQTADLERLAQMKTNARLADERWAAKAKYIEPSKPSRTPQLSDGPQPNVASSHTPVDKKSQTARDSQSSAKPSGETGSNPGQTWKPEAWVPTTLCEECRRKLRNGPESGGPCSKIVSAKMENPSCQQLPHSGPILELIPKTQNESTSLGAAEQKSAEDLDYNEIMVVEDFDQLPKESQGSQKLELPAQETSKTTANSESEWVVVDDLQKEP</sequence>
<dbReference type="GO" id="GO:0045271">
    <property type="term" value="C:respiratory chain complex I"/>
    <property type="evidence" value="ECO:0007669"/>
    <property type="project" value="InterPro"/>
</dbReference>
<dbReference type="VEuPathDB" id="FungiDB:PV10_03139"/>